<dbReference type="GO" id="GO:0046961">
    <property type="term" value="F:proton-transporting ATPase activity, rotational mechanism"/>
    <property type="evidence" value="ECO:0007669"/>
    <property type="project" value="TreeGrafter"/>
</dbReference>
<evidence type="ECO:0000256" key="8">
    <source>
        <dbReference type="ARBA" id="ARBA00023065"/>
    </source>
</evidence>
<dbReference type="HAMAP" id="MF_01398">
    <property type="entry name" value="ATP_synth_b_bprime"/>
    <property type="match status" value="1"/>
</dbReference>
<evidence type="ECO:0000313" key="16">
    <source>
        <dbReference type="Proteomes" id="UP000014113"/>
    </source>
</evidence>
<keyword evidence="2 13" id="KW-0813">Transport</keyword>
<evidence type="ECO:0000256" key="2">
    <source>
        <dbReference type="ARBA" id="ARBA00022448"/>
    </source>
</evidence>
<dbReference type="Pfam" id="PF00430">
    <property type="entry name" value="ATP-synt_B"/>
    <property type="match status" value="1"/>
</dbReference>
<organism evidence="15 16">
    <name type="scientific">Enterococcus columbae DSM 7374 = ATCC 51263</name>
    <dbReference type="NCBI Taxonomy" id="1121865"/>
    <lineage>
        <taxon>Bacteria</taxon>
        <taxon>Bacillati</taxon>
        <taxon>Bacillota</taxon>
        <taxon>Bacilli</taxon>
        <taxon>Lactobacillales</taxon>
        <taxon>Enterococcaceae</taxon>
        <taxon>Enterococcus</taxon>
    </lineage>
</organism>
<gene>
    <name evidence="13" type="primary">atpF</name>
    <name evidence="15" type="ORF">I568_00744</name>
</gene>
<proteinExistence type="inferred from homology"/>
<dbReference type="RefSeq" id="WP_016182320.1">
    <property type="nucleotide sequence ID" value="NZ_JXKI01000007.1"/>
</dbReference>
<comment type="subunit">
    <text evidence="13">F-type ATPases have 2 components, F(1) - the catalytic core - and F(0) - the membrane proton channel. F(1) has five subunits: alpha(3), beta(3), gamma(1), delta(1), epsilon(1). F(0) has three main subunits: a(1), b(2) and c(10-14). The alpha and beta chains form an alternating ring which encloses part of the gamma chain. F(1) is attached to F(0) by a central stalk formed by the gamma and epsilon chains, while a peripheral stalk is formed by the delta and b chains.</text>
</comment>
<dbReference type="InterPro" id="IPR005864">
    <property type="entry name" value="ATP_synth_F0_bsu_bac"/>
</dbReference>
<keyword evidence="9 13" id="KW-0472">Membrane</keyword>
<evidence type="ECO:0000256" key="4">
    <source>
        <dbReference type="ARBA" id="ARBA00022547"/>
    </source>
</evidence>
<dbReference type="PANTHER" id="PTHR33445:SF1">
    <property type="entry name" value="ATP SYNTHASE SUBUNIT B"/>
    <property type="match status" value="1"/>
</dbReference>
<dbReference type="OrthoDB" id="282095at2"/>
<dbReference type="GO" id="GO:0046933">
    <property type="term" value="F:proton-transporting ATP synthase activity, rotational mechanism"/>
    <property type="evidence" value="ECO:0007669"/>
    <property type="project" value="UniProtKB-UniRule"/>
</dbReference>
<dbReference type="PATRIC" id="fig|1121865.3.peg.144"/>
<comment type="function">
    <text evidence="13">Component of the F(0) channel, it forms part of the peripheral stalk, linking F(1) to F(0).</text>
</comment>
<dbReference type="SUPFAM" id="SSF81573">
    <property type="entry name" value="F1F0 ATP synthase subunit B, membrane domain"/>
    <property type="match status" value="1"/>
</dbReference>
<sequence length="175" mass="19436">MPGIILLAAEQHNSTLGDLIVVTLSFLILLFLLKKFAWSSVADIMNKRASKIANDLDSAEQSRVKAAALEKERQEKLMNSRAEAADIIKNAKDSGEQSRQNILRETQAEVSRLKEKAQADISLERENTMNAIKDEVALLSVQIAEKILSKEVSPEVHEALINQYIEGLSANHETK</sequence>
<feature type="transmembrane region" description="Helical" evidence="13">
    <location>
        <begin position="20"/>
        <end position="38"/>
    </location>
</feature>
<reference evidence="15 16" key="1">
    <citation type="submission" date="2013-03" db="EMBL/GenBank/DDBJ databases">
        <title>The Genome Sequence of Enterococcus columbae ATCC_51263 (PacBio/Illumina hybrid assembly).</title>
        <authorList>
            <consortium name="The Broad Institute Genomics Platform"/>
            <consortium name="The Broad Institute Genome Sequencing Center for Infectious Disease"/>
            <person name="Earl A."/>
            <person name="Russ C."/>
            <person name="Gilmore M."/>
            <person name="Surin D."/>
            <person name="Walker B."/>
            <person name="Young S."/>
            <person name="Zeng Q."/>
            <person name="Gargeya S."/>
            <person name="Fitzgerald M."/>
            <person name="Haas B."/>
            <person name="Abouelleil A."/>
            <person name="Allen A.W."/>
            <person name="Alvarado L."/>
            <person name="Arachchi H.M."/>
            <person name="Berlin A.M."/>
            <person name="Chapman S.B."/>
            <person name="Gainer-Dewar J."/>
            <person name="Goldberg J."/>
            <person name="Griggs A."/>
            <person name="Gujja S."/>
            <person name="Hansen M."/>
            <person name="Howarth C."/>
            <person name="Imamovic A."/>
            <person name="Ireland A."/>
            <person name="Larimer J."/>
            <person name="McCowan C."/>
            <person name="Murphy C."/>
            <person name="Pearson M."/>
            <person name="Poon T.W."/>
            <person name="Priest M."/>
            <person name="Roberts A."/>
            <person name="Saif S."/>
            <person name="Shea T."/>
            <person name="Sisk P."/>
            <person name="Sykes S."/>
            <person name="Wortman J."/>
            <person name="Nusbaum C."/>
            <person name="Birren B."/>
        </authorList>
    </citation>
    <scope>NUCLEOTIDE SEQUENCE [LARGE SCALE GENOMIC DNA]</scope>
    <source>
        <strain evidence="15 16">ATCC 51263</strain>
    </source>
</reference>
<evidence type="ECO:0000256" key="5">
    <source>
        <dbReference type="ARBA" id="ARBA00022692"/>
    </source>
</evidence>
<dbReference type="GO" id="GO:0005886">
    <property type="term" value="C:plasma membrane"/>
    <property type="evidence" value="ECO:0007669"/>
    <property type="project" value="UniProtKB-SubCell"/>
</dbReference>
<dbReference type="eggNOG" id="COG0711">
    <property type="taxonomic scope" value="Bacteria"/>
</dbReference>
<dbReference type="GO" id="GO:0012505">
    <property type="term" value="C:endomembrane system"/>
    <property type="evidence" value="ECO:0007669"/>
    <property type="project" value="UniProtKB-SubCell"/>
</dbReference>
<dbReference type="InterPro" id="IPR028987">
    <property type="entry name" value="ATP_synth_B-like_membr_sf"/>
</dbReference>
<evidence type="ECO:0000256" key="13">
    <source>
        <dbReference type="HAMAP-Rule" id="MF_01398"/>
    </source>
</evidence>
<comment type="caution">
    <text evidence="15">The sequence shown here is derived from an EMBL/GenBank/DDBJ whole genome shotgun (WGS) entry which is preliminary data.</text>
</comment>
<comment type="function">
    <text evidence="11 13">F(1)F(0) ATP synthase produces ATP from ADP in the presence of a proton or sodium gradient. F-type ATPases consist of two structural domains, F(1) containing the extramembraneous catalytic core and F(0) containing the membrane proton channel, linked together by a central stalk and a peripheral stalk. During catalysis, ATP synthesis in the catalytic domain of F(1) is coupled via a rotary mechanism of the central stalk subunits to proton translocation.</text>
</comment>
<keyword evidence="4 13" id="KW-0138">CF(0)</keyword>
<keyword evidence="6 13" id="KW-0375">Hydrogen ion transport</keyword>
<keyword evidence="16" id="KW-1185">Reference proteome</keyword>
<protein>
    <recommendedName>
        <fullName evidence="13">ATP synthase subunit b</fullName>
    </recommendedName>
    <alternativeName>
        <fullName evidence="13">ATP synthase F(0) sector subunit b</fullName>
    </alternativeName>
    <alternativeName>
        <fullName evidence="13">ATPase subunit I</fullName>
    </alternativeName>
    <alternativeName>
        <fullName evidence="13">F-type ATPase subunit b</fullName>
        <shortName evidence="13">F-ATPase subunit b</shortName>
    </alternativeName>
</protein>
<evidence type="ECO:0000256" key="6">
    <source>
        <dbReference type="ARBA" id="ARBA00022781"/>
    </source>
</evidence>
<comment type="subcellular location">
    <subcellularLocation>
        <location evidence="13">Cell membrane</location>
        <topology evidence="13">Single-pass membrane protein</topology>
    </subcellularLocation>
    <subcellularLocation>
        <location evidence="12">Endomembrane system</location>
        <topology evidence="12">Single-pass membrane protein</topology>
    </subcellularLocation>
</comment>
<evidence type="ECO:0000313" key="15">
    <source>
        <dbReference type="EMBL" id="EOW84256.1"/>
    </source>
</evidence>
<keyword evidence="8 13" id="KW-0406">Ion transport</keyword>
<dbReference type="NCBIfam" id="TIGR01144">
    <property type="entry name" value="ATP_synt_b"/>
    <property type="match status" value="1"/>
</dbReference>
<dbReference type="GO" id="GO:0045259">
    <property type="term" value="C:proton-transporting ATP synthase complex"/>
    <property type="evidence" value="ECO:0007669"/>
    <property type="project" value="UniProtKB-KW"/>
</dbReference>
<evidence type="ECO:0000256" key="1">
    <source>
        <dbReference type="ARBA" id="ARBA00005513"/>
    </source>
</evidence>
<keyword evidence="3 13" id="KW-1003">Cell membrane</keyword>
<dbReference type="Proteomes" id="UP000014113">
    <property type="component" value="Unassembled WGS sequence"/>
</dbReference>
<dbReference type="InterPro" id="IPR002146">
    <property type="entry name" value="ATP_synth_b/b'su_bac/chlpt"/>
</dbReference>
<dbReference type="STRING" id="1121865.OMW_00150"/>
<comment type="similarity">
    <text evidence="1 13 14">Belongs to the ATPase B chain family.</text>
</comment>
<dbReference type="EMBL" id="ASWJ01000004">
    <property type="protein sequence ID" value="EOW84256.1"/>
    <property type="molecule type" value="Genomic_DNA"/>
</dbReference>
<dbReference type="PANTHER" id="PTHR33445">
    <property type="entry name" value="ATP SYNTHASE SUBUNIT B', CHLOROPLASTIC"/>
    <property type="match status" value="1"/>
</dbReference>
<keyword evidence="10 13" id="KW-0066">ATP synthesis</keyword>
<dbReference type="AlphaFoldDB" id="S0KY02"/>
<dbReference type="CDD" id="cd06503">
    <property type="entry name" value="ATP-synt_Fo_b"/>
    <property type="match status" value="1"/>
</dbReference>
<dbReference type="InterPro" id="IPR050059">
    <property type="entry name" value="ATP_synthase_B_chain"/>
</dbReference>
<evidence type="ECO:0000256" key="3">
    <source>
        <dbReference type="ARBA" id="ARBA00022475"/>
    </source>
</evidence>
<evidence type="ECO:0000256" key="12">
    <source>
        <dbReference type="ARBA" id="ARBA00037847"/>
    </source>
</evidence>
<name>S0KY02_9ENTE</name>
<keyword evidence="7 13" id="KW-1133">Transmembrane helix</keyword>
<evidence type="ECO:0000256" key="9">
    <source>
        <dbReference type="ARBA" id="ARBA00023136"/>
    </source>
</evidence>
<evidence type="ECO:0000256" key="7">
    <source>
        <dbReference type="ARBA" id="ARBA00022989"/>
    </source>
</evidence>
<keyword evidence="5 13" id="KW-0812">Transmembrane</keyword>
<evidence type="ECO:0000256" key="14">
    <source>
        <dbReference type="RuleBase" id="RU003848"/>
    </source>
</evidence>
<dbReference type="Gene3D" id="6.10.250.1580">
    <property type="match status" value="1"/>
</dbReference>
<evidence type="ECO:0000256" key="10">
    <source>
        <dbReference type="ARBA" id="ARBA00023310"/>
    </source>
</evidence>
<accession>S0KY02</accession>
<evidence type="ECO:0000256" key="11">
    <source>
        <dbReference type="ARBA" id="ARBA00025198"/>
    </source>
</evidence>